<keyword evidence="6 13" id="KW-0808">Transferase</keyword>
<keyword evidence="5 13" id="KW-0444">Lipid biosynthesis</keyword>
<evidence type="ECO:0000256" key="7">
    <source>
        <dbReference type="ARBA" id="ARBA00022832"/>
    </source>
</evidence>
<comment type="similarity">
    <text evidence="2 13">Belongs to the thiolase-like superfamily. FabH family.</text>
</comment>
<sequence length="362" mass="38800">MTTFYAEITGWGKCVPPTTLSNDDLSTFLDTSDEWIRTRTGIENRRISHVNTSDMSTVAAKHALACAGLEASDIDLLIVATCSPDTLIPNIASKVSQNLGMIGTTAFDLNAACTGFLYSLETATRMIQAGNYNNALVIGAERLSFFIDWTMRDTAVLFGDGAGAVVLSKTDKPVGLQQAQLGCDSKGRDILSVPKFGTSMDRFAADNGYWEFNFVGKEIFKRAVKGMGSAAQNVLARSQLSTEDVDVVIPHQANIRIIQTLCDLSGISQEKAFVNIHKYGNTSAATVPLALCEAMEEGFVKPGDNLLLAAFGAGLTWGAGHIKWGDRVTPLGSSDAALPECDKSALELLDEAIKFCKEHAPS</sequence>
<evidence type="ECO:0000256" key="1">
    <source>
        <dbReference type="ARBA" id="ARBA00005194"/>
    </source>
</evidence>
<name>A0A837G706_9VIBR</name>
<dbReference type="EC" id="2.3.1.180" evidence="3 13"/>
<evidence type="ECO:0000256" key="10">
    <source>
        <dbReference type="ARBA" id="ARBA00023268"/>
    </source>
</evidence>
<comment type="function">
    <text evidence="13">Catalyzes the condensation reaction of fatty acid synthesis by the addition to an acyl acceptor of two carbons from malonyl-ACP. Catalyzes the first condensation reaction which initiates fatty acid synthesis and may therefore play a role in governing the total rate of fatty acid production. Possesses both acetoacetyl-ACP synthase and acetyl transacylase activities. Its substrate specificity determines the biosynthesis of branched-chain and/or straight-chain of fatty acids.</text>
</comment>
<keyword evidence="11 13" id="KW-0012">Acyltransferase</keyword>
<dbReference type="RefSeq" id="WP_045985940.1">
    <property type="nucleotide sequence ID" value="NZ_CP063052.1"/>
</dbReference>
<evidence type="ECO:0000256" key="11">
    <source>
        <dbReference type="ARBA" id="ARBA00023315"/>
    </source>
</evidence>
<dbReference type="HAMAP" id="MF_01815">
    <property type="entry name" value="FabH"/>
    <property type="match status" value="1"/>
</dbReference>
<dbReference type="AlphaFoldDB" id="A0A837G706"/>
<feature type="active site" evidence="13">
    <location>
        <position position="113"/>
    </location>
</feature>
<dbReference type="Pfam" id="PF08541">
    <property type="entry name" value="ACP_syn_III_C"/>
    <property type="match status" value="1"/>
</dbReference>
<evidence type="ECO:0000256" key="13">
    <source>
        <dbReference type="HAMAP-Rule" id="MF_01815"/>
    </source>
</evidence>
<gene>
    <name evidence="13" type="primary">fabH</name>
    <name evidence="14" type="ORF">TW71_11230</name>
</gene>
<dbReference type="FunFam" id="3.40.47.10:FF:000004">
    <property type="entry name" value="3-oxoacyl-[acyl-carrier-protein] synthase 3"/>
    <property type="match status" value="1"/>
</dbReference>
<dbReference type="CDD" id="cd00830">
    <property type="entry name" value="KAS_III"/>
    <property type="match status" value="1"/>
</dbReference>
<dbReference type="GO" id="GO:0005737">
    <property type="term" value="C:cytoplasm"/>
    <property type="evidence" value="ECO:0007669"/>
    <property type="project" value="UniProtKB-SubCell"/>
</dbReference>
<evidence type="ECO:0000313" key="14">
    <source>
        <dbReference type="EMBL" id="KJY73331.1"/>
    </source>
</evidence>
<dbReference type="PANTHER" id="PTHR43091">
    <property type="entry name" value="3-OXOACYL-[ACYL-CARRIER-PROTEIN] SYNTHASE"/>
    <property type="match status" value="1"/>
</dbReference>
<keyword evidence="4 13" id="KW-0963">Cytoplasm</keyword>
<keyword evidence="9 13" id="KW-0275">Fatty acid biosynthesis</keyword>
<dbReference type="InterPro" id="IPR016039">
    <property type="entry name" value="Thiolase-like"/>
</dbReference>
<proteinExistence type="inferred from homology"/>
<dbReference type="Pfam" id="PF08545">
    <property type="entry name" value="ACP_syn_III"/>
    <property type="match status" value="1"/>
</dbReference>
<dbReference type="UniPathway" id="UPA00094"/>
<evidence type="ECO:0000256" key="9">
    <source>
        <dbReference type="ARBA" id="ARBA00023160"/>
    </source>
</evidence>
<evidence type="ECO:0000256" key="5">
    <source>
        <dbReference type="ARBA" id="ARBA00022516"/>
    </source>
</evidence>
<comment type="domain">
    <text evidence="13">The last Arg residue of the ACP-binding site is essential for the weak association between ACP/AcpP and FabH.</text>
</comment>
<dbReference type="PANTHER" id="PTHR43091:SF2">
    <property type="entry name" value="BETA-KETOACYL-[ACYL-CARRIER-PROTEIN] SYNTHASE III 2"/>
    <property type="match status" value="1"/>
</dbReference>
<feature type="region of interest" description="ACP-binding" evidence="13">
    <location>
        <begin position="252"/>
        <end position="256"/>
    </location>
</feature>
<organism evidence="14">
    <name type="scientific">Vibrio coralliilyticus</name>
    <dbReference type="NCBI Taxonomy" id="190893"/>
    <lineage>
        <taxon>Bacteria</taxon>
        <taxon>Pseudomonadati</taxon>
        <taxon>Pseudomonadota</taxon>
        <taxon>Gammaproteobacteria</taxon>
        <taxon>Vibrionales</taxon>
        <taxon>Vibrionaceae</taxon>
        <taxon>Vibrio</taxon>
    </lineage>
</organism>
<comment type="subunit">
    <text evidence="13">Homodimer.</text>
</comment>
<comment type="subcellular location">
    <subcellularLocation>
        <location evidence="13">Cytoplasm</location>
    </subcellularLocation>
</comment>
<dbReference type="GO" id="GO:0033818">
    <property type="term" value="F:beta-ketoacyl-acyl-carrier-protein synthase III activity"/>
    <property type="evidence" value="ECO:0007669"/>
    <property type="project" value="UniProtKB-UniRule"/>
</dbReference>
<evidence type="ECO:0000256" key="2">
    <source>
        <dbReference type="ARBA" id="ARBA00008642"/>
    </source>
</evidence>
<feature type="active site" evidence="13">
    <location>
        <position position="281"/>
    </location>
</feature>
<dbReference type="InterPro" id="IPR004655">
    <property type="entry name" value="FabH"/>
</dbReference>
<dbReference type="InterPro" id="IPR013751">
    <property type="entry name" value="ACP_syn_III_N"/>
</dbReference>
<protein>
    <recommendedName>
        <fullName evidence="3 13">Beta-ketoacyl-[acyl-carrier-protein] synthase III</fullName>
        <shortName evidence="13">Beta-ketoacyl-ACP synthase III</shortName>
        <shortName evidence="13">KAS III</shortName>
        <ecNumber evidence="3 13">2.3.1.180</ecNumber>
    </recommendedName>
    <alternativeName>
        <fullName evidence="13">3-oxoacyl-[acyl-carrier-protein] synthase 3</fullName>
    </alternativeName>
    <alternativeName>
        <fullName evidence="13">3-oxoacyl-[acyl-carrier-protein] synthase III</fullName>
    </alternativeName>
</protein>
<dbReference type="InterPro" id="IPR013747">
    <property type="entry name" value="ACP_syn_III_C"/>
</dbReference>
<evidence type="ECO:0000256" key="3">
    <source>
        <dbReference type="ARBA" id="ARBA00012333"/>
    </source>
</evidence>
<evidence type="ECO:0000256" key="4">
    <source>
        <dbReference type="ARBA" id="ARBA00022490"/>
    </source>
</evidence>
<comment type="caution">
    <text evidence="14">The sequence shown here is derived from an EMBL/GenBank/DDBJ whole genome shotgun (WGS) entry which is preliminary data.</text>
</comment>
<keyword evidence="10 13" id="KW-0511">Multifunctional enzyme</keyword>
<dbReference type="NCBIfam" id="TIGR00747">
    <property type="entry name" value="fabH"/>
    <property type="match status" value="1"/>
</dbReference>
<feature type="active site" evidence="13">
    <location>
        <position position="251"/>
    </location>
</feature>
<evidence type="ECO:0000256" key="8">
    <source>
        <dbReference type="ARBA" id="ARBA00023098"/>
    </source>
</evidence>
<dbReference type="NCBIfam" id="NF006829">
    <property type="entry name" value="PRK09352.1"/>
    <property type="match status" value="1"/>
</dbReference>
<keyword evidence="7 13" id="KW-0276">Fatty acid metabolism</keyword>
<evidence type="ECO:0000256" key="12">
    <source>
        <dbReference type="ARBA" id="ARBA00051096"/>
    </source>
</evidence>
<comment type="pathway">
    <text evidence="1 13">Lipid metabolism; fatty acid biosynthesis.</text>
</comment>
<dbReference type="GO" id="GO:0004315">
    <property type="term" value="F:3-oxoacyl-[acyl-carrier-protein] synthase activity"/>
    <property type="evidence" value="ECO:0007669"/>
    <property type="project" value="InterPro"/>
</dbReference>
<keyword evidence="8 13" id="KW-0443">Lipid metabolism</keyword>
<accession>A0A837G706</accession>
<dbReference type="Gene3D" id="3.40.47.10">
    <property type="match status" value="1"/>
</dbReference>
<reference evidence="14" key="1">
    <citation type="journal article" date="2015" name="BMC Genomics">
        <title>Genome mining reveals unlocked bioactive potential of marine Gram-negative bacteria.</title>
        <authorList>
            <person name="Machado H."/>
            <person name="Sonnenschein E.C."/>
            <person name="Melchiorsen J."/>
            <person name="Gram L."/>
        </authorList>
    </citation>
    <scope>NUCLEOTIDE SEQUENCE</scope>
    <source>
        <strain evidence="14">S2052</strain>
    </source>
</reference>
<comment type="catalytic activity">
    <reaction evidence="12">
        <text>malonyl-[ACP] + acetyl-CoA + H(+) = 3-oxobutanoyl-[ACP] + CO2 + CoA</text>
        <dbReference type="Rhea" id="RHEA:12080"/>
        <dbReference type="Rhea" id="RHEA-COMP:9623"/>
        <dbReference type="Rhea" id="RHEA-COMP:9625"/>
        <dbReference type="ChEBI" id="CHEBI:15378"/>
        <dbReference type="ChEBI" id="CHEBI:16526"/>
        <dbReference type="ChEBI" id="CHEBI:57287"/>
        <dbReference type="ChEBI" id="CHEBI:57288"/>
        <dbReference type="ChEBI" id="CHEBI:78449"/>
        <dbReference type="ChEBI" id="CHEBI:78450"/>
        <dbReference type="EC" id="2.3.1.180"/>
    </reaction>
    <physiologicalReaction direction="left-to-right" evidence="12">
        <dbReference type="Rhea" id="RHEA:12081"/>
    </physiologicalReaction>
</comment>
<dbReference type="GO" id="GO:0006633">
    <property type="term" value="P:fatty acid biosynthetic process"/>
    <property type="evidence" value="ECO:0007669"/>
    <property type="project" value="UniProtKB-UniRule"/>
</dbReference>
<dbReference type="SUPFAM" id="SSF53901">
    <property type="entry name" value="Thiolase-like"/>
    <property type="match status" value="1"/>
</dbReference>
<dbReference type="EMBL" id="JXXR01000011">
    <property type="protein sequence ID" value="KJY73331.1"/>
    <property type="molecule type" value="Genomic_DNA"/>
</dbReference>
<evidence type="ECO:0000256" key="6">
    <source>
        <dbReference type="ARBA" id="ARBA00022679"/>
    </source>
</evidence>